<dbReference type="AlphaFoldDB" id="X1DX80"/>
<protein>
    <recommendedName>
        <fullName evidence="2">HEAT repeat domain-containing protein</fullName>
    </recommendedName>
</protein>
<dbReference type="Gene3D" id="1.25.10.10">
    <property type="entry name" value="Leucine-rich Repeat Variant"/>
    <property type="match status" value="1"/>
</dbReference>
<sequence length="68" mass="7060">MIDALKHRNARVRAEAARRIGRMGPAAATAEAALKHALKDKDAAVRAAVTEALQRVQGGTSVPAGSTQ</sequence>
<comment type="caution">
    <text evidence="1">The sequence shown here is derived from an EMBL/GenBank/DDBJ whole genome shotgun (WGS) entry which is preliminary data.</text>
</comment>
<dbReference type="Pfam" id="PF13646">
    <property type="entry name" value="HEAT_2"/>
    <property type="match status" value="1"/>
</dbReference>
<name>X1DX80_9ZZZZ</name>
<evidence type="ECO:0008006" key="2">
    <source>
        <dbReference type="Google" id="ProtNLM"/>
    </source>
</evidence>
<dbReference type="InterPro" id="IPR016024">
    <property type="entry name" value="ARM-type_fold"/>
</dbReference>
<organism evidence="1">
    <name type="scientific">marine sediment metagenome</name>
    <dbReference type="NCBI Taxonomy" id="412755"/>
    <lineage>
        <taxon>unclassified sequences</taxon>
        <taxon>metagenomes</taxon>
        <taxon>ecological metagenomes</taxon>
    </lineage>
</organism>
<reference evidence="1" key="1">
    <citation type="journal article" date="2014" name="Front. Microbiol.">
        <title>High frequency of phylogenetically diverse reductive dehalogenase-homologous genes in deep subseafloor sedimentary metagenomes.</title>
        <authorList>
            <person name="Kawai M."/>
            <person name="Futagami T."/>
            <person name="Toyoda A."/>
            <person name="Takaki Y."/>
            <person name="Nishi S."/>
            <person name="Hori S."/>
            <person name="Arai W."/>
            <person name="Tsubouchi T."/>
            <person name="Morono Y."/>
            <person name="Uchiyama I."/>
            <person name="Ito T."/>
            <person name="Fujiyama A."/>
            <person name="Inagaki F."/>
            <person name="Takami H."/>
        </authorList>
    </citation>
    <scope>NUCLEOTIDE SEQUENCE</scope>
    <source>
        <strain evidence="1">Expedition CK06-06</strain>
    </source>
</reference>
<dbReference type="EMBL" id="BARU01003559">
    <property type="protein sequence ID" value="GAH24907.1"/>
    <property type="molecule type" value="Genomic_DNA"/>
</dbReference>
<proteinExistence type="predicted"/>
<accession>X1DX80</accession>
<dbReference type="SUPFAM" id="SSF48371">
    <property type="entry name" value="ARM repeat"/>
    <property type="match status" value="1"/>
</dbReference>
<dbReference type="InterPro" id="IPR011989">
    <property type="entry name" value="ARM-like"/>
</dbReference>
<gene>
    <name evidence="1" type="ORF">S03H2_07634</name>
</gene>
<evidence type="ECO:0000313" key="1">
    <source>
        <dbReference type="EMBL" id="GAH24907.1"/>
    </source>
</evidence>